<dbReference type="PROSITE" id="PS50043">
    <property type="entry name" value="HTH_LUXR_2"/>
    <property type="match status" value="1"/>
</dbReference>
<proteinExistence type="predicted"/>
<dbReference type="STRING" id="249408.BOO71_0012652"/>
<dbReference type="GO" id="GO:0000160">
    <property type="term" value="P:phosphorelay signal transduction system"/>
    <property type="evidence" value="ECO:0007669"/>
    <property type="project" value="InterPro"/>
</dbReference>
<dbReference type="SUPFAM" id="SSF52172">
    <property type="entry name" value="CheY-like"/>
    <property type="match status" value="1"/>
</dbReference>
<sequence length="215" mass="23659">MTEPVINVGLPLEPTVYLVDDDDAVRDALGFLLGTVGLNVRPFADGLELERALDAEGPPAIGCLLLDIRMPHISGLQLQLRLQERGVDLPVILLTGHADVELCRRAFRQGAADFLSKPVDETELLEAVQRAVRQHLRGRQRRAASGQARLRLSRLSVREHDVLRGILDGQTSKQTARTLEISARTVETHRASLFAKLEADSLAEVIRLALEGEDV</sequence>
<dbReference type="Gene3D" id="1.10.10.10">
    <property type="entry name" value="Winged helix-like DNA-binding domain superfamily/Winged helix DNA-binding domain"/>
    <property type="match status" value="1"/>
</dbReference>
<keyword evidence="2" id="KW-0238">DNA-binding</keyword>
<evidence type="ECO:0000313" key="7">
    <source>
        <dbReference type="EMBL" id="OLV16177.1"/>
    </source>
</evidence>
<dbReference type="Pfam" id="PF00072">
    <property type="entry name" value="Response_reg"/>
    <property type="match status" value="1"/>
</dbReference>
<gene>
    <name evidence="7" type="ORF">BOO71_0012652</name>
</gene>
<dbReference type="PRINTS" id="PR00038">
    <property type="entry name" value="HTHLUXR"/>
</dbReference>
<organism evidence="7 8">
    <name type="scientific">Deinococcus marmoris</name>
    <dbReference type="NCBI Taxonomy" id="249408"/>
    <lineage>
        <taxon>Bacteria</taxon>
        <taxon>Thermotogati</taxon>
        <taxon>Deinococcota</taxon>
        <taxon>Deinococci</taxon>
        <taxon>Deinococcales</taxon>
        <taxon>Deinococcaceae</taxon>
        <taxon>Deinococcus</taxon>
    </lineage>
</organism>
<dbReference type="Proteomes" id="UP000186607">
    <property type="component" value="Unassembled WGS sequence"/>
</dbReference>
<feature type="domain" description="HTH luxR-type" evidence="5">
    <location>
        <begin position="148"/>
        <end position="213"/>
    </location>
</feature>
<protein>
    <submittedName>
        <fullName evidence="7">Transcriptional regulatory protein fixJ</fullName>
    </submittedName>
</protein>
<dbReference type="InterPro" id="IPR036388">
    <property type="entry name" value="WH-like_DNA-bd_sf"/>
</dbReference>
<dbReference type="Pfam" id="PF00196">
    <property type="entry name" value="GerE"/>
    <property type="match status" value="1"/>
</dbReference>
<accession>A0A1U7NTF0</accession>
<dbReference type="PANTHER" id="PTHR44688:SF16">
    <property type="entry name" value="DNA-BINDING TRANSCRIPTIONAL ACTIVATOR DEVR_DOSR"/>
    <property type="match status" value="1"/>
</dbReference>
<dbReference type="PROSITE" id="PS50110">
    <property type="entry name" value="RESPONSE_REGULATORY"/>
    <property type="match status" value="1"/>
</dbReference>
<dbReference type="InterPro" id="IPR001789">
    <property type="entry name" value="Sig_transdc_resp-reg_receiver"/>
</dbReference>
<evidence type="ECO:0000259" key="5">
    <source>
        <dbReference type="PROSITE" id="PS50043"/>
    </source>
</evidence>
<keyword evidence="3" id="KW-0804">Transcription</keyword>
<evidence type="ECO:0000256" key="1">
    <source>
        <dbReference type="ARBA" id="ARBA00023015"/>
    </source>
</evidence>
<keyword evidence="1" id="KW-0805">Transcription regulation</keyword>
<evidence type="ECO:0000256" key="2">
    <source>
        <dbReference type="ARBA" id="ARBA00023125"/>
    </source>
</evidence>
<dbReference type="SUPFAM" id="SSF46894">
    <property type="entry name" value="C-terminal effector domain of the bipartite response regulators"/>
    <property type="match status" value="1"/>
</dbReference>
<dbReference type="InterPro" id="IPR016032">
    <property type="entry name" value="Sig_transdc_resp-reg_C-effctor"/>
</dbReference>
<dbReference type="SMART" id="SM00421">
    <property type="entry name" value="HTH_LUXR"/>
    <property type="match status" value="1"/>
</dbReference>
<dbReference type="SMART" id="SM00448">
    <property type="entry name" value="REC"/>
    <property type="match status" value="1"/>
</dbReference>
<dbReference type="GO" id="GO:0003677">
    <property type="term" value="F:DNA binding"/>
    <property type="evidence" value="ECO:0007669"/>
    <property type="project" value="UniProtKB-KW"/>
</dbReference>
<evidence type="ECO:0000259" key="6">
    <source>
        <dbReference type="PROSITE" id="PS50110"/>
    </source>
</evidence>
<dbReference type="Gene3D" id="3.40.50.2300">
    <property type="match status" value="1"/>
</dbReference>
<comment type="caution">
    <text evidence="7">The sequence shown here is derived from an EMBL/GenBank/DDBJ whole genome shotgun (WGS) entry which is preliminary data.</text>
</comment>
<dbReference type="InterPro" id="IPR000792">
    <property type="entry name" value="Tscrpt_reg_LuxR_C"/>
</dbReference>
<dbReference type="GO" id="GO:0006355">
    <property type="term" value="P:regulation of DNA-templated transcription"/>
    <property type="evidence" value="ECO:0007669"/>
    <property type="project" value="InterPro"/>
</dbReference>
<dbReference type="InterPro" id="IPR011006">
    <property type="entry name" value="CheY-like_superfamily"/>
</dbReference>
<dbReference type="eggNOG" id="COG4566">
    <property type="taxonomic scope" value="Bacteria"/>
</dbReference>
<evidence type="ECO:0000313" key="8">
    <source>
        <dbReference type="Proteomes" id="UP000186607"/>
    </source>
</evidence>
<feature type="modified residue" description="4-aspartylphosphate" evidence="4">
    <location>
        <position position="67"/>
    </location>
</feature>
<keyword evidence="4" id="KW-0597">Phosphoprotein</keyword>
<name>A0A1U7NTF0_9DEIO</name>
<dbReference type="EMBL" id="MSTI01000152">
    <property type="protein sequence ID" value="OLV16177.1"/>
    <property type="molecule type" value="Genomic_DNA"/>
</dbReference>
<feature type="domain" description="Response regulatory" evidence="6">
    <location>
        <begin position="15"/>
        <end position="132"/>
    </location>
</feature>
<evidence type="ECO:0000256" key="3">
    <source>
        <dbReference type="ARBA" id="ARBA00023163"/>
    </source>
</evidence>
<reference evidence="7 8" key="1">
    <citation type="submission" date="2017-01" db="EMBL/GenBank/DDBJ databases">
        <title>Genome Analysis of Deinococcus marmoris KOPRI26562.</title>
        <authorList>
            <person name="Kim J.H."/>
            <person name="Oh H.-M."/>
        </authorList>
    </citation>
    <scope>NUCLEOTIDE SEQUENCE [LARGE SCALE GENOMIC DNA]</scope>
    <source>
        <strain evidence="7 8">KOPRI26562</strain>
    </source>
</reference>
<dbReference type="RefSeq" id="WP_254843249.1">
    <property type="nucleotide sequence ID" value="NZ_MSTI01000152.1"/>
</dbReference>
<evidence type="ECO:0000256" key="4">
    <source>
        <dbReference type="PROSITE-ProRule" id="PRU00169"/>
    </source>
</evidence>
<keyword evidence="8" id="KW-1185">Reference proteome</keyword>
<dbReference type="CDD" id="cd06170">
    <property type="entry name" value="LuxR_C_like"/>
    <property type="match status" value="1"/>
</dbReference>
<dbReference type="PANTHER" id="PTHR44688">
    <property type="entry name" value="DNA-BINDING TRANSCRIPTIONAL ACTIVATOR DEVR_DOSR"/>
    <property type="match status" value="1"/>
</dbReference>
<dbReference type="AlphaFoldDB" id="A0A1U7NTF0"/>